<dbReference type="Gene3D" id="3.40.50.720">
    <property type="entry name" value="NAD(P)-binding Rossmann-like Domain"/>
    <property type="match status" value="2"/>
</dbReference>
<dbReference type="PANTHER" id="PTHR43318:SF1">
    <property type="entry name" value="POLYSACCHARIDE BIOSYNTHESIS PROTEIN EPSC-RELATED"/>
    <property type="match status" value="1"/>
</dbReference>
<evidence type="ECO:0000313" key="4">
    <source>
        <dbReference type="Proteomes" id="UP001564408"/>
    </source>
</evidence>
<reference evidence="3 4" key="1">
    <citation type="submission" date="2024-05" db="EMBL/GenBank/DDBJ databases">
        <title>Genome Sequence and Characterization of the New Strain Purple Sulfur Bacterium of Genus Thioalkalicoccus.</title>
        <authorList>
            <person name="Bryantseva I.A."/>
            <person name="Kyndt J.A."/>
            <person name="Imhoff J.F."/>
        </authorList>
    </citation>
    <scope>NUCLEOTIDE SEQUENCE [LARGE SCALE GENOMIC DNA]</scope>
    <source>
        <strain evidence="3 4">Um2</strain>
    </source>
</reference>
<keyword evidence="4" id="KW-1185">Reference proteome</keyword>
<gene>
    <name evidence="3" type="ORF">ABC977_07985</name>
</gene>
<dbReference type="CDD" id="cd05237">
    <property type="entry name" value="UDP_invert_4-6DH_SDR_e"/>
    <property type="match status" value="1"/>
</dbReference>
<dbReference type="RefSeq" id="WP_369666726.1">
    <property type="nucleotide sequence ID" value="NZ_JBDKXB010000007.1"/>
</dbReference>
<accession>A0ABV4BGC8</accession>
<dbReference type="Proteomes" id="UP001564408">
    <property type="component" value="Unassembled WGS sequence"/>
</dbReference>
<feature type="domain" description="Polysaccharide biosynthesis protein CapD-like" evidence="2">
    <location>
        <begin position="36"/>
        <end position="275"/>
    </location>
</feature>
<comment type="similarity">
    <text evidence="1">Belongs to the polysaccharide synthase family.</text>
</comment>
<comment type="caution">
    <text evidence="3">The sequence shown here is derived from an EMBL/GenBank/DDBJ whole genome shotgun (WGS) entry which is preliminary data.</text>
</comment>
<evidence type="ECO:0000313" key="3">
    <source>
        <dbReference type="EMBL" id="MEY6432343.1"/>
    </source>
</evidence>
<dbReference type="SUPFAM" id="SSF51735">
    <property type="entry name" value="NAD(P)-binding Rossmann-fold domains"/>
    <property type="match status" value="1"/>
</dbReference>
<dbReference type="InterPro" id="IPR003869">
    <property type="entry name" value="Polysac_CapD-like"/>
</dbReference>
<dbReference type="InterPro" id="IPR036291">
    <property type="entry name" value="NAD(P)-bd_dom_sf"/>
</dbReference>
<protein>
    <submittedName>
        <fullName evidence="3">UDP-N-acetylglucosamine 4,6-dehydratase</fullName>
    </submittedName>
</protein>
<dbReference type="PANTHER" id="PTHR43318">
    <property type="entry name" value="UDP-N-ACETYLGLUCOSAMINE 4,6-DEHYDRATASE"/>
    <property type="match status" value="1"/>
</dbReference>
<name>A0ABV4BGC8_9GAMM</name>
<evidence type="ECO:0000256" key="1">
    <source>
        <dbReference type="ARBA" id="ARBA00007430"/>
    </source>
</evidence>
<dbReference type="Pfam" id="PF02719">
    <property type="entry name" value="Polysacc_synt_2"/>
    <property type="match status" value="1"/>
</dbReference>
<sequence>MLNVLGLIGREAPLFDADVEREEGRLSDLVRGGRFLVIGGAGSIGQAVTREIFKRHPRALHVVDISENNLVELVRDLRSTLGYIEGDFRTFAIDCGALEFAALMRENQGYDYILNLSALKHVRSEKDPFTLMRMIDVNVLNTNRTLDLAREAGCRKYFCVSTDKAANPVNMMGASKRIMEMFLMRQSLEQPISTARFANVAFSDGSLLHGFNQRLAKRQPISAPRDVRRYFVTPQESGELCLMSCLLGENRDIFFPKLSEKLHLITFAEIAVKYLAALGFEAQVCDSEEEARGRAAELIGRKRWPCYFFDSDTTGEKDFEEFFTDREVLDMERFASIGVIKNDPVFDAARLDRFVARIAELKGLGQWERVDLVALFHDMLPEFAHKETGKYLDGRM</sequence>
<proteinExistence type="inferred from homology"/>
<organism evidence="3 4">
    <name type="scientific">Thioalkalicoccus limnaeus</name>
    <dbReference type="NCBI Taxonomy" id="120681"/>
    <lineage>
        <taxon>Bacteria</taxon>
        <taxon>Pseudomonadati</taxon>
        <taxon>Pseudomonadota</taxon>
        <taxon>Gammaproteobacteria</taxon>
        <taxon>Chromatiales</taxon>
        <taxon>Chromatiaceae</taxon>
        <taxon>Thioalkalicoccus</taxon>
    </lineage>
</organism>
<dbReference type="InterPro" id="IPR051203">
    <property type="entry name" value="Polysaccharide_Synthase-Rel"/>
</dbReference>
<dbReference type="EMBL" id="JBDKXB010000007">
    <property type="protein sequence ID" value="MEY6432343.1"/>
    <property type="molecule type" value="Genomic_DNA"/>
</dbReference>
<evidence type="ECO:0000259" key="2">
    <source>
        <dbReference type="Pfam" id="PF02719"/>
    </source>
</evidence>